<evidence type="ECO:0000256" key="3">
    <source>
        <dbReference type="ARBA" id="ARBA00023125"/>
    </source>
</evidence>
<reference evidence="7" key="1">
    <citation type="journal article" date="2019" name="Int. J. Syst. Evol. Microbiol.">
        <title>The Global Catalogue of Microorganisms (GCM) 10K type strain sequencing project: providing services to taxonomists for standard genome sequencing and annotation.</title>
        <authorList>
            <consortium name="The Broad Institute Genomics Platform"/>
            <consortium name="The Broad Institute Genome Sequencing Center for Infectious Disease"/>
            <person name="Wu L."/>
            <person name="Ma J."/>
        </authorList>
    </citation>
    <scope>NUCLEOTIDE SEQUENCE [LARGE SCALE GENOMIC DNA]</scope>
    <source>
        <strain evidence="7">CGMCC 1.19062</strain>
    </source>
</reference>
<accession>A0ABW5DWN7</accession>
<dbReference type="Gene3D" id="1.10.10.10">
    <property type="entry name" value="Winged helix-like DNA-binding domain superfamily/Winged helix DNA-binding domain"/>
    <property type="match status" value="1"/>
</dbReference>
<dbReference type="InterPro" id="IPR050176">
    <property type="entry name" value="LTTR"/>
</dbReference>
<sequence>MRPLDPDLLRTFLAIVEDGSFRAAAERVGRTQSAVSMQIARLEEAAGHALFTRERPWPRLTPKGELLLGYARRLLALQEEAVTALSGTTARGNVRFGIPDDYAGGILPMILERFAADQPQIDLELRCETSDRLTALIAAGDLDVALVSQVPGGSPGQFFRREPLVWATSLRRPALGREPMPLAVFQPDCQARQWAVAALSEAGIEHRIAYSSPNLAALLAVAEAGLAVAALPLSSLTDRLKILRNLPPLPDLTLGILTARTLTPAAHALCRSILEGGAADAA</sequence>
<comment type="similarity">
    <text evidence="1">Belongs to the LysR transcriptional regulatory family.</text>
</comment>
<keyword evidence="2" id="KW-0805">Transcription regulation</keyword>
<keyword evidence="3" id="KW-0238">DNA-binding</keyword>
<dbReference type="Proteomes" id="UP001597295">
    <property type="component" value="Unassembled WGS sequence"/>
</dbReference>
<name>A0ABW5DWN7_9PROT</name>
<dbReference type="SUPFAM" id="SSF46785">
    <property type="entry name" value="Winged helix' DNA-binding domain"/>
    <property type="match status" value="1"/>
</dbReference>
<evidence type="ECO:0000259" key="5">
    <source>
        <dbReference type="PROSITE" id="PS50931"/>
    </source>
</evidence>
<dbReference type="InterPro" id="IPR005119">
    <property type="entry name" value="LysR_subst-bd"/>
</dbReference>
<evidence type="ECO:0000256" key="4">
    <source>
        <dbReference type="ARBA" id="ARBA00023163"/>
    </source>
</evidence>
<dbReference type="PROSITE" id="PS50931">
    <property type="entry name" value="HTH_LYSR"/>
    <property type="match status" value="1"/>
</dbReference>
<dbReference type="InterPro" id="IPR036388">
    <property type="entry name" value="WH-like_DNA-bd_sf"/>
</dbReference>
<proteinExistence type="inferred from homology"/>
<dbReference type="SUPFAM" id="SSF53850">
    <property type="entry name" value="Periplasmic binding protein-like II"/>
    <property type="match status" value="1"/>
</dbReference>
<dbReference type="Gene3D" id="3.40.190.10">
    <property type="entry name" value="Periplasmic binding protein-like II"/>
    <property type="match status" value="2"/>
</dbReference>
<gene>
    <name evidence="6" type="ORF">ACFSM5_19805</name>
</gene>
<dbReference type="Pfam" id="PF03466">
    <property type="entry name" value="LysR_substrate"/>
    <property type="match status" value="1"/>
</dbReference>
<dbReference type="RefSeq" id="WP_379878330.1">
    <property type="nucleotide sequence ID" value="NZ_JBHUIP010000016.1"/>
</dbReference>
<keyword evidence="4" id="KW-0804">Transcription</keyword>
<comment type="caution">
    <text evidence="6">The sequence shown here is derived from an EMBL/GenBank/DDBJ whole genome shotgun (WGS) entry which is preliminary data.</text>
</comment>
<protein>
    <submittedName>
        <fullName evidence="6">LysR substrate-binding domain-containing protein</fullName>
    </submittedName>
</protein>
<dbReference type="InterPro" id="IPR000847">
    <property type="entry name" value="LysR_HTH_N"/>
</dbReference>
<dbReference type="PRINTS" id="PR00039">
    <property type="entry name" value="HTHLYSR"/>
</dbReference>
<dbReference type="Pfam" id="PF00126">
    <property type="entry name" value="HTH_1"/>
    <property type="match status" value="1"/>
</dbReference>
<evidence type="ECO:0000256" key="2">
    <source>
        <dbReference type="ARBA" id="ARBA00023015"/>
    </source>
</evidence>
<keyword evidence="7" id="KW-1185">Reference proteome</keyword>
<dbReference type="EMBL" id="JBHUIP010000016">
    <property type="protein sequence ID" value="MFD2265158.1"/>
    <property type="molecule type" value="Genomic_DNA"/>
</dbReference>
<dbReference type="InterPro" id="IPR036390">
    <property type="entry name" value="WH_DNA-bd_sf"/>
</dbReference>
<evidence type="ECO:0000313" key="6">
    <source>
        <dbReference type="EMBL" id="MFD2265158.1"/>
    </source>
</evidence>
<feature type="domain" description="HTH lysR-type" evidence="5">
    <location>
        <begin position="4"/>
        <end position="61"/>
    </location>
</feature>
<dbReference type="PANTHER" id="PTHR30579">
    <property type="entry name" value="TRANSCRIPTIONAL REGULATOR"/>
    <property type="match status" value="1"/>
</dbReference>
<dbReference type="PANTHER" id="PTHR30579:SF7">
    <property type="entry name" value="HTH-TYPE TRANSCRIPTIONAL REGULATOR LRHA-RELATED"/>
    <property type="match status" value="1"/>
</dbReference>
<evidence type="ECO:0000256" key="1">
    <source>
        <dbReference type="ARBA" id="ARBA00009437"/>
    </source>
</evidence>
<organism evidence="6 7">
    <name type="scientific">Lacibacterium aquatile</name>
    <dbReference type="NCBI Taxonomy" id="1168082"/>
    <lineage>
        <taxon>Bacteria</taxon>
        <taxon>Pseudomonadati</taxon>
        <taxon>Pseudomonadota</taxon>
        <taxon>Alphaproteobacteria</taxon>
        <taxon>Rhodospirillales</taxon>
        <taxon>Rhodospirillaceae</taxon>
    </lineage>
</organism>
<evidence type="ECO:0000313" key="7">
    <source>
        <dbReference type="Proteomes" id="UP001597295"/>
    </source>
</evidence>